<dbReference type="EMBL" id="CP054580">
    <property type="protein sequence ID" value="QKS24389.1"/>
    <property type="molecule type" value="Genomic_DNA"/>
</dbReference>
<keyword evidence="5" id="KW-1185">Reference proteome</keyword>
<evidence type="ECO:0000313" key="5">
    <source>
        <dbReference type="Proteomes" id="UP000509761"/>
    </source>
</evidence>
<dbReference type="Pfam" id="PF00912">
    <property type="entry name" value="Transgly"/>
    <property type="match status" value="1"/>
</dbReference>
<protein>
    <submittedName>
        <fullName evidence="4">Monofunctional glycosyltransferase</fullName>
        <ecNumber evidence="4">2.4.1.129</ecNumber>
    </submittedName>
</protein>
<evidence type="ECO:0000256" key="1">
    <source>
        <dbReference type="ARBA" id="ARBA00004752"/>
    </source>
</evidence>
<dbReference type="InterPro" id="IPR050396">
    <property type="entry name" value="Glycosyltr_51/Transpeptidase"/>
</dbReference>
<feature type="domain" description="Glycosyl transferase family 51" evidence="3">
    <location>
        <begin position="56"/>
        <end position="199"/>
    </location>
</feature>
<evidence type="ECO:0000259" key="3">
    <source>
        <dbReference type="Pfam" id="PF00912"/>
    </source>
</evidence>
<dbReference type="Gene3D" id="1.10.3810.10">
    <property type="entry name" value="Biosynthetic peptidoglycan transglycosylase-like"/>
    <property type="match status" value="1"/>
</dbReference>
<keyword evidence="4" id="KW-0328">Glycosyltransferase</keyword>
<dbReference type="AlphaFoldDB" id="A0AAP9NLC6"/>
<organism evidence="4 5">
    <name type="scientific">Vreelandella titanicae</name>
    <dbReference type="NCBI Taxonomy" id="664683"/>
    <lineage>
        <taxon>Bacteria</taxon>
        <taxon>Pseudomonadati</taxon>
        <taxon>Pseudomonadota</taxon>
        <taxon>Gammaproteobacteria</taxon>
        <taxon>Oceanospirillales</taxon>
        <taxon>Halomonadaceae</taxon>
        <taxon>Vreelandella</taxon>
    </lineage>
</organism>
<dbReference type="PANTHER" id="PTHR32282">
    <property type="entry name" value="BINDING PROTEIN TRANSPEPTIDASE, PUTATIVE-RELATED"/>
    <property type="match status" value="1"/>
</dbReference>
<keyword evidence="2 4" id="KW-0808">Transferase</keyword>
<evidence type="ECO:0000256" key="2">
    <source>
        <dbReference type="ARBA" id="ARBA00022679"/>
    </source>
</evidence>
<dbReference type="GO" id="GO:0008955">
    <property type="term" value="F:peptidoglycan glycosyltransferase activity"/>
    <property type="evidence" value="ECO:0007669"/>
    <property type="project" value="TreeGrafter"/>
</dbReference>
<reference evidence="4 5" key="1">
    <citation type="submission" date="2019-12" db="EMBL/GenBank/DDBJ databases">
        <title>Genome sequencing and assembly of endphytes of Porphyra tenera.</title>
        <authorList>
            <person name="Park J.M."/>
            <person name="Shin R."/>
            <person name="Jo S.H."/>
        </authorList>
    </citation>
    <scope>NUCLEOTIDE SEQUENCE [LARGE SCALE GENOMIC DNA]</scope>
    <source>
        <strain evidence="4 5">GPM3</strain>
    </source>
</reference>
<dbReference type="InterPro" id="IPR001264">
    <property type="entry name" value="Glyco_trans_51"/>
</dbReference>
<dbReference type="EC" id="2.4.1.129" evidence="4"/>
<gene>
    <name evidence="4" type="ORF">FX987_02166</name>
</gene>
<dbReference type="SUPFAM" id="SSF53955">
    <property type="entry name" value="Lysozyme-like"/>
    <property type="match status" value="1"/>
</dbReference>
<dbReference type="PANTHER" id="PTHR32282:SF33">
    <property type="entry name" value="PEPTIDOGLYCAN GLYCOSYLTRANSFERASE"/>
    <property type="match status" value="1"/>
</dbReference>
<evidence type="ECO:0000313" key="4">
    <source>
        <dbReference type="EMBL" id="QKS24389.1"/>
    </source>
</evidence>
<accession>A0AAP9NLC6</accession>
<proteinExistence type="predicted"/>
<dbReference type="Proteomes" id="UP000509761">
    <property type="component" value="Chromosome"/>
</dbReference>
<sequence>MATWNSQERAKHRIMNKDISETIGGKPKLLIDIKGWLIYFNLIVDIIISHSRKTQNTTSLWIENDLTKFEKAVLTIEDKRYFKHAGIDFYCAPRILKQLIMKKRLGGISTIEQQYVRTVINKKERTIKRKSHEMILSWLITKRLTKKAVLRSYLSSAYFGYKLNSCDDASLLIFRRSAVELDQEQSAILASLLVYPLPKQIVNTIKNEEAYKYKYADDFFNFTAQEAPNWTKKIRVRKEYTQRLIQAKKT</sequence>
<dbReference type="InterPro" id="IPR023346">
    <property type="entry name" value="Lysozyme-like_dom_sf"/>
</dbReference>
<name>A0AAP9NLC6_9GAMM</name>
<comment type="pathway">
    <text evidence="1">Cell wall biogenesis; peptidoglycan biosynthesis.</text>
</comment>
<dbReference type="InterPro" id="IPR036950">
    <property type="entry name" value="PBP_transglycosylase"/>
</dbReference>